<organism evidence="2 3">
    <name type="scientific">Bacillus salacetis</name>
    <dbReference type="NCBI Taxonomy" id="2315464"/>
    <lineage>
        <taxon>Bacteria</taxon>
        <taxon>Bacillati</taxon>
        <taxon>Bacillota</taxon>
        <taxon>Bacilli</taxon>
        <taxon>Bacillales</taxon>
        <taxon>Bacillaceae</taxon>
        <taxon>Bacillus</taxon>
    </lineage>
</organism>
<dbReference type="CDD" id="cd02440">
    <property type="entry name" value="AdoMet_MTases"/>
    <property type="match status" value="1"/>
</dbReference>
<keyword evidence="2" id="KW-0489">Methyltransferase</keyword>
<dbReference type="RefSeq" id="WP_119545843.1">
    <property type="nucleotide sequence ID" value="NZ_QXIR01000004.1"/>
</dbReference>
<reference evidence="2 3" key="1">
    <citation type="submission" date="2018-09" db="EMBL/GenBank/DDBJ databases">
        <title>Bacillus saliacetes sp. nov., isolated from Thai shrimp paste (Ka-pi).</title>
        <authorList>
            <person name="Daroonpunt R."/>
            <person name="Tanasupawat S."/>
            <person name="Yiamsombut S."/>
        </authorList>
    </citation>
    <scope>NUCLEOTIDE SEQUENCE [LARGE SCALE GENOMIC DNA]</scope>
    <source>
        <strain evidence="2 3">SKP7-4</strain>
    </source>
</reference>
<dbReference type="PANTHER" id="PTHR43667">
    <property type="entry name" value="CYCLOPROPANE-FATTY-ACYL-PHOSPHOLIPID SYNTHASE"/>
    <property type="match status" value="1"/>
</dbReference>
<keyword evidence="2" id="KW-0808">Transferase</keyword>
<evidence type="ECO:0000313" key="2">
    <source>
        <dbReference type="EMBL" id="RIW37424.1"/>
    </source>
</evidence>
<dbReference type="Proteomes" id="UP000265801">
    <property type="component" value="Unassembled WGS sequence"/>
</dbReference>
<dbReference type="OrthoDB" id="9804312at2"/>
<dbReference type="GO" id="GO:0032259">
    <property type="term" value="P:methylation"/>
    <property type="evidence" value="ECO:0007669"/>
    <property type="project" value="UniProtKB-KW"/>
</dbReference>
<protein>
    <submittedName>
        <fullName evidence="2">Class I SAM-dependent methyltransferase</fullName>
    </submittedName>
</protein>
<feature type="domain" description="Methyltransferase" evidence="1">
    <location>
        <begin position="63"/>
        <end position="157"/>
    </location>
</feature>
<dbReference type="InterPro" id="IPR041698">
    <property type="entry name" value="Methyltransf_25"/>
</dbReference>
<dbReference type="InterPro" id="IPR050723">
    <property type="entry name" value="CFA/CMAS"/>
</dbReference>
<dbReference type="Gene3D" id="3.40.50.150">
    <property type="entry name" value="Vaccinia Virus protein VP39"/>
    <property type="match status" value="1"/>
</dbReference>
<gene>
    <name evidence="2" type="ORF">D3H55_04365</name>
</gene>
<comment type="caution">
    <text evidence="2">The sequence shown here is derived from an EMBL/GenBank/DDBJ whole genome shotgun (WGS) entry which is preliminary data.</text>
</comment>
<accession>A0A3A1R4E2</accession>
<proteinExistence type="predicted"/>
<evidence type="ECO:0000313" key="3">
    <source>
        <dbReference type="Proteomes" id="UP000265801"/>
    </source>
</evidence>
<dbReference type="AlphaFoldDB" id="A0A3A1R4E2"/>
<name>A0A3A1R4E2_9BACI</name>
<keyword evidence="3" id="KW-1185">Reference proteome</keyword>
<dbReference type="EMBL" id="QXIR01000004">
    <property type="protein sequence ID" value="RIW37424.1"/>
    <property type="molecule type" value="Genomic_DNA"/>
</dbReference>
<dbReference type="Pfam" id="PF13649">
    <property type="entry name" value="Methyltransf_25"/>
    <property type="match status" value="1"/>
</dbReference>
<dbReference type="SUPFAM" id="SSF53335">
    <property type="entry name" value="S-adenosyl-L-methionine-dependent methyltransferases"/>
    <property type="match status" value="1"/>
</dbReference>
<sequence>MKEMITTNTDVLVMLDVLLQEEKEFDWDAFYTDRNKKIPFFSDKPDENLAGYISNGYISKGSVLELGCGPGRNALFLAAEGFHVDAVDSSQEGIKWARERAGKKGLEVNFFLEDIFKFSKEEREYDFVYDSGCFHHIPPHRRMDYLTLVDSALKPGGCFALTTFMENGPLGGSSISDWEVYRQRSMRGGLGYSEEKLKSVFSRFEPIEIRDMRSIPAEESLFGVNGLRAALFRKPDKAPS</sequence>
<dbReference type="InterPro" id="IPR029063">
    <property type="entry name" value="SAM-dependent_MTases_sf"/>
</dbReference>
<evidence type="ECO:0000259" key="1">
    <source>
        <dbReference type="Pfam" id="PF13649"/>
    </source>
</evidence>
<dbReference type="PANTHER" id="PTHR43667:SF2">
    <property type="entry name" value="FATTY ACID C-METHYL TRANSFERASE"/>
    <property type="match status" value="1"/>
</dbReference>
<dbReference type="GO" id="GO:0008168">
    <property type="term" value="F:methyltransferase activity"/>
    <property type="evidence" value="ECO:0007669"/>
    <property type="project" value="UniProtKB-KW"/>
</dbReference>